<evidence type="ECO:0000313" key="2">
    <source>
        <dbReference type="EMBL" id="OQN95137.1"/>
    </source>
</evidence>
<dbReference type="Pfam" id="PF26639">
    <property type="entry name" value="Het-6_barrel"/>
    <property type="match status" value="1"/>
</dbReference>
<dbReference type="PANTHER" id="PTHR24148">
    <property type="entry name" value="ANKYRIN REPEAT DOMAIN-CONTAINING PROTEIN 39 HOMOLOG-RELATED"/>
    <property type="match status" value="1"/>
</dbReference>
<feature type="domain" description="Heterokaryon incompatibility" evidence="1">
    <location>
        <begin position="54"/>
        <end position="211"/>
    </location>
</feature>
<name>A0A1V8S818_9PEZI</name>
<evidence type="ECO:0000259" key="1">
    <source>
        <dbReference type="Pfam" id="PF06985"/>
    </source>
</evidence>
<sequence length="601" mass="67939">MLPLSDPSTAAIYYPLNAKAQETRLLVLEAGMDKQPVCCKVYVAPLLSDPKPQYETVSYVWGDARSRSTIVVNGSRKNVPANCERVLRRMRLASASHVLWIDAVCIDQENLLERDEQVSMMNQIYSGTHRNLVWLGEDDGYTEHALLSMALILKALRQNTDGYALLEAYLFNRNSRTRKRAQAPSHLGVDEEALVRFFDSEWFSRLWTVQEVALAPCSICFRGKHDLPFEDVLRVCGWIHYQSDFLPMLRNAKSRGRLIELLTWAGPNRAFTSHIDRPPALGHLLNSMTGFTCSDPRDHVYGILGLHERFIGAIPSSIAPDYQASVAEVFLRATRSAMYQDGSLGILSQISHRKGEDLIDFPSWVPQLNRKWDSERDPSRLRILCDASRGTLMQIYDSNVIDKQLVLNGKILLGIVRRTVAAPNEGSDAGRFVQFLESVEHVAREYSPDGVLTKLAMVLSPGHTSQHMGILPELQRVEHFLAFKRLINEEQTLPDYDRDPTLLLHGRLAADYYLAFVNACCHRCFFATDAGYIGIGPQVMEEGDRVAILYGYRFPVVIRKLASHSESYVLIGEAYVYGIMDGEVTESDEFAGWEHDVIRLR</sequence>
<organism evidence="2 3">
    <name type="scientific">Cryoendolithus antarcticus</name>
    <dbReference type="NCBI Taxonomy" id="1507870"/>
    <lineage>
        <taxon>Eukaryota</taxon>
        <taxon>Fungi</taxon>
        <taxon>Dikarya</taxon>
        <taxon>Ascomycota</taxon>
        <taxon>Pezizomycotina</taxon>
        <taxon>Dothideomycetes</taxon>
        <taxon>Dothideomycetidae</taxon>
        <taxon>Cladosporiales</taxon>
        <taxon>Cladosporiaceae</taxon>
        <taxon>Cryoendolithus</taxon>
    </lineage>
</organism>
<dbReference type="InterPro" id="IPR010730">
    <property type="entry name" value="HET"/>
</dbReference>
<dbReference type="EMBL" id="NAJO01000157">
    <property type="protein sequence ID" value="OQN95137.1"/>
    <property type="molecule type" value="Genomic_DNA"/>
</dbReference>
<dbReference type="AlphaFoldDB" id="A0A1V8S818"/>
<proteinExistence type="predicted"/>
<dbReference type="OrthoDB" id="3647238at2759"/>
<accession>A0A1V8S818</accession>
<dbReference type="PANTHER" id="PTHR24148:SF82">
    <property type="entry name" value="HETEROKARYON INCOMPATIBILITY DOMAIN-CONTAINING PROTEIN"/>
    <property type="match status" value="1"/>
</dbReference>
<dbReference type="InterPro" id="IPR052895">
    <property type="entry name" value="HetReg/Transcr_Mod"/>
</dbReference>
<protein>
    <recommendedName>
        <fullName evidence="1">Heterokaryon incompatibility domain-containing protein</fullName>
    </recommendedName>
</protein>
<dbReference type="InParanoid" id="A0A1V8S818"/>
<keyword evidence="3" id="KW-1185">Reference proteome</keyword>
<dbReference type="Proteomes" id="UP000192596">
    <property type="component" value="Unassembled WGS sequence"/>
</dbReference>
<reference evidence="3" key="1">
    <citation type="submission" date="2017-03" db="EMBL/GenBank/DDBJ databases">
        <title>Genomes of endolithic fungi from Antarctica.</title>
        <authorList>
            <person name="Coleine C."/>
            <person name="Masonjones S."/>
            <person name="Stajich J.E."/>
        </authorList>
    </citation>
    <scope>NUCLEOTIDE SEQUENCE [LARGE SCALE GENOMIC DNA]</scope>
    <source>
        <strain evidence="3">CCFEE 5527</strain>
    </source>
</reference>
<evidence type="ECO:0000313" key="3">
    <source>
        <dbReference type="Proteomes" id="UP000192596"/>
    </source>
</evidence>
<gene>
    <name evidence="2" type="ORF">B0A48_18814</name>
</gene>
<dbReference type="STRING" id="1507870.A0A1V8S818"/>
<dbReference type="Pfam" id="PF06985">
    <property type="entry name" value="HET"/>
    <property type="match status" value="1"/>
</dbReference>
<comment type="caution">
    <text evidence="2">The sequence shown here is derived from an EMBL/GenBank/DDBJ whole genome shotgun (WGS) entry which is preliminary data.</text>
</comment>